<sequence>MIPGSFDYHRPQSISEAVGMLADMGDDAIIVAGGHSLIPMMKLRMALPEHLIDIQDISDIKGITVSGSEVTIGAMVTQAELIGSEEIHAVCPILRETALQIADPQIRNVGTVGGNVANGDPGNDMPALMQALDATFVLAGGSGSRDVKARDFYEAAFFTAREEGEILTAIKFTAPPAGHGYAYMKQKRKIGDYATAAAAVMLTLNNGTVSSASIGLTNVADTPLYADAAVAALVGSSLDDASIKAAVEAAKSITDPAIDGRGPKEFRTHILGVMVERAIRAAAANAA</sequence>
<dbReference type="SMART" id="SM01092">
    <property type="entry name" value="CO_deh_flav_C"/>
    <property type="match status" value="1"/>
</dbReference>
<dbReference type="InterPro" id="IPR016169">
    <property type="entry name" value="FAD-bd_PCMH_sub2"/>
</dbReference>
<proteinExistence type="predicted"/>
<keyword evidence="3" id="KW-0560">Oxidoreductase</keyword>
<dbReference type="Gene3D" id="3.30.43.10">
    <property type="entry name" value="Uridine Diphospho-n-acetylenolpyruvylglucosamine Reductase, domain 2"/>
    <property type="match status" value="1"/>
</dbReference>
<dbReference type="PANTHER" id="PTHR42659:SF2">
    <property type="entry name" value="XANTHINE DEHYDROGENASE SUBUNIT C-RELATED"/>
    <property type="match status" value="1"/>
</dbReference>
<dbReference type="PROSITE" id="PS51387">
    <property type="entry name" value="FAD_PCMH"/>
    <property type="match status" value="1"/>
</dbReference>
<evidence type="ECO:0000256" key="3">
    <source>
        <dbReference type="ARBA" id="ARBA00023002"/>
    </source>
</evidence>
<dbReference type="SUPFAM" id="SSF55447">
    <property type="entry name" value="CO dehydrogenase flavoprotein C-terminal domain-like"/>
    <property type="match status" value="1"/>
</dbReference>
<dbReference type="InterPro" id="IPR005107">
    <property type="entry name" value="CO_DH_flav_C"/>
</dbReference>
<dbReference type="PANTHER" id="PTHR42659">
    <property type="entry name" value="XANTHINE DEHYDROGENASE SUBUNIT C-RELATED"/>
    <property type="match status" value="1"/>
</dbReference>
<keyword evidence="1" id="KW-0285">Flavoprotein</keyword>
<gene>
    <name evidence="5" type="ORF">NBZ79_07510</name>
</gene>
<dbReference type="RefSeq" id="WP_251936995.1">
    <property type="nucleotide sequence ID" value="NZ_CP098747.1"/>
</dbReference>
<dbReference type="SUPFAM" id="SSF56176">
    <property type="entry name" value="FAD-binding/transporter-associated domain-like"/>
    <property type="match status" value="1"/>
</dbReference>
<dbReference type="InterPro" id="IPR002346">
    <property type="entry name" value="Mopterin_DH_FAD-bd"/>
</dbReference>
<accession>A0ABY4W7J8</accession>
<name>A0ABY4W7J8_9PROT</name>
<dbReference type="Pfam" id="PF00941">
    <property type="entry name" value="FAD_binding_5"/>
    <property type="match status" value="1"/>
</dbReference>
<dbReference type="Gene3D" id="3.30.390.50">
    <property type="entry name" value="CO dehydrogenase flavoprotein, C-terminal domain"/>
    <property type="match status" value="1"/>
</dbReference>
<keyword evidence="6" id="KW-1185">Reference proteome</keyword>
<reference evidence="5" key="1">
    <citation type="submission" date="2022-06" db="EMBL/GenBank/DDBJ databases">
        <title>Sneathiella actinostolidae sp. nov., isolated from a sea anemonein the Western Pacific Ocean.</title>
        <authorList>
            <person name="Wei M.J."/>
        </authorList>
    </citation>
    <scope>NUCLEOTIDE SEQUENCE</scope>
    <source>
        <strain evidence="5">PHK-P5</strain>
    </source>
</reference>
<organism evidence="5 6">
    <name type="scientific">Sneathiella marina</name>
    <dbReference type="NCBI Taxonomy" id="2950108"/>
    <lineage>
        <taxon>Bacteria</taxon>
        <taxon>Pseudomonadati</taxon>
        <taxon>Pseudomonadota</taxon>
        <taxon>Alphaproteobacteria</taxon>
        <taxon>Sneathiellales</taxon>
        <taxon>Sneathiellaceae</taxon>
        <taxon>Sneathiella</taxon>
    </lineage>
</organism>
<evidence type="ECO:0000313" key="5">
    <source>
        <dbReference type="EMBL" id="USG62821.1"/>
    </source>
</evidence>
<dbReference type="Proteomes" id="UP001056291">
    <property type="component" value="Chromosome"/>
</dbReference>
<feature type="domain" description="FAD-binding PCMH-type" evidence="4">
    <location>
        <begin position="1"/>
        <end position="177"/>
    </location>
</feature>
<dbReference type="InterPro" id="IPR036318">
    <property type="entry name" value="FAD-bd_PCMH-like_sf"/>
</dbReference>
<dbReference type="Pfam" id="PF03450">
    <property type="entry name" value="CO_deh_flav_C"/>
    <property type="match status" value="1"/>
</dbReference>
<evidence type="ECO:0000256" key="2">
    <source>
        <dbReference type="ARBA" id="ARBA00022827"/>
    </source>
</evidence>
<dbReference type="InterPro" id="IPR016167">
    <property type="entry name" value="FAD-bd_PCMH_sub1"/>
</dbReference>
<evidence type="ECO:0000313" key="6">
    <source>
        <dbReference type="Proteomes" id="UP001056291"/>
    </source>
</evidence>
<protein>
    <submittedName>
        <fullName evidence="5">Xanthine dehydrogenase family protein subunit M</fullName>
    </submittedName>
</protein>
<evidence type="ECO:0000256" key="1">
    <source>
        <dbReference type="ARBA" id="ARBA00022630"/>
    </source>
</evidence>
<dbReference type="InterPro" id="IPR016166">
    <property type="entry name" value="FAD-bd_PCMH"/>
</dbReference>
<dbReference type="InterPro" id="IPR036683">
    <property type="entry name" value="CO_DH_flav_C_dom_sf"/>
</dbReference>
<dbReference type="EMBL" id="CP098747">
    <property type="protein sequence ID" value="USG62821.1"/>
    <property type="molecule type" value="Genomic_DNA"/>
</dbReference>
<evidence type="ECO:0000259" key="4">
    <source>
        <dbReference type="PROSITE" id="PS51387"/>
    </source>
</evidence>
<keyword evidence="2" id="KW-0274">FAD</keyword>
<dbReference type="Gene3D" id="3.30.465.10">
    <property type="match status" value="1"/>
</dbReference>
<dbReference type="InterPro" id="IPR051312">
    <property type="entry name" value="Diverse_Substr_Oxidored"/>
</dbReference>